<keyword evidence="3" id="KW-0812">Transmembrane</keyword>
<dbReference type="PANTHER" id="PTHR34228:SF6">
    <property type="entry name" value="PHOSPHOLIPASE A2"/>
    <property type="match status" value="1"/>
</dbReference>
<dbReference type="EMBL" id="PDUG01000002">
    <property type="protein sequence ID" value="PIC44363.1"/>
    <property type="molecule type" value="Genomic_DNA"/>
</dbReference>
<keyword evidence="6" id="KW-1185">Reference proteome</keyword>
<feature type="signal peptide" evidence="4">
    <location>
        <begin position="1"/>
        <end position="17"/>
    </location>
</feature>
<name>A0A2G5UXV8_9PELO</name>
<evidence type="ECO:0000313" key="5">
    <source>
        <dbReference type="EMBL" id="PIC44363.1"/>
    </source>
</evidence>
<dbReference type="OrthoDB" id="5869656at2759"/>
<dbReference type="Proteomes" id="UP000230233">
    <property type="component" value="Chromosome II"/>
</dbReference>
<dbReference type="AlphaFoldDB" id="A0A2G5UXV8"/>
<protein>
    <recommendedName>
        <fullName evidence="7">Phospholipase A2 domain-containing protein</fullName>
    </recommendedName>
</protein>
<evidence type="ECO:0000256" key="2">
    <source>
        <dbReference type="ARBA" id="ARBA00022525"/>
    </source>
</evidence>
<dbReference type="InterPro" id="IPR053322">
    <property type="entry name" value="PLA2-like"/>
</dbReference>
<evidence type="ECO:0000256" key="3">
    <source>
        <dbReference type="SAM" id="Phobius"/>
    </source>
</evidence>
<accession>A0A2G5UXV8</accession>
<sequence length="301" mass="33236">MSFTLLLLVFSIPMFSGLELRTKRSVAPFLGSGGSTSNAMLIPYNNWHCGSEGISRNISYNVAKKDCPTLAAALNHCCAIHDDCYGRQDGQEKCDEEFCECNRMVTRLPTEEGYKCRAAMNDACGILRFVGMFAYGSSNYTDPTKPAGNEELVPQTVPSIDYDHLYTKCPHVNITLASCSLNFDLCTSVHSIDFCANDLCHCMMDAAESDKLHQHCLPAVAHSCRGILNYSSKVLAERKSAKIFMILALVVIALVSIGFGVYYMYSKSNNERNKTADEGKYLQIHTVESARSVNPLLTNVD</sequence>
<feature type="transmembrane region" description="Helical" evidence="3">
    <location>
        <begin position="243"/>
        <end position="265"/>
    </location>
</feature>
<dbReference type="STRING" id="1611254.A0A2G5UXV8"/>
<organism evidence="5 6">
    <name type="scientific">Caenorhabditis nigoni</name>
    <dbReference type="NCBI Taxonomy" id="1611254"/>
    <lineage>
        <taxon>Eukaryota</taxon>
        <taxon>Metazoa</taxon>
        <taxon>Ecdysozoa</taxon>
        <taxon>Nematoda</taxon>
        <taxon>Chromadorea</taxon>
        <taxon>Rhabditida</taxon>
        <taxon>Rhabditina</taxon>
        <taxon>Rhabditomorpha</taxon>
        <taxon>Rhabditoidea</taxon>
        <taxon>Rhabditidae</taxon>
        <taxon>Peloderinae</taxon>
        <taxon>Caenorhabditis</taxon>
    </lineage>
</organism>
<keyword evidence="3" id="KW-1133">Transmembrane helix</keyword>
<evidence type="ECO:0000256" key="4">
    <source>
        <dbReference type="SAM" id="SignalP"/>
    </source>
</evidence>
<dbReference type="Gene3D" id="1.20.90.10">
    <property type="entry name" value="Phospholipase A2 domain"/>
    <property type="match status" value="1"/>
</dbReference>
<keyword evidence="2" id="KW-0964">Secreted</keyword>
<keyword evidence="3" id="KW-0472">Membrane</keyword>
<dbReference type="PANTHER" id="PTHR34228">
    <property type="entry name" value="PROTEIN CBG09474-RELATED"/>
    <property type="match status" value="1"/>
</dbReference>
<gene>
    <name evidence="5" type="primary">Cni-F35C11.5</name>
    <name evidence="5" type="synonym">Cnig_chr_II.g4751</name>
    <name evidence="5" type="ORF">B9Z55_004751</name>
</gene>
<dbReference type="GO" id="GO:0050482">
    <property type="term" value="P:arachidonate secretion"/>
    <property type="evidence" value="ECO:0007669"/>
    <property type="project" value="InterPro"/>
</dbReference>
<dbReference type="InterPro" id="IPR036444">
    <property type="entry name" value="PLipase_A2_dom_sf"/>
</dbReference>
<keyword evidence="4" id="KW-0732">Signal</keyword>
<dbReference type="GO" id="GO:0006644">
    <property type="term" value="P:phospholipid metabolic process"/>
    <property type="evidence" value="ECO:0007669"/>
    <property type="project" value="InterPro"/>
</dbReference>
<evidence type="ECO:0000256" key="1">
    <source>
        <dbReference type="ARBA" id="ARBA00004613"/>
    </source>
</evidence>
<comment type="subcellular location">
    <subcellularLocation>
        <location evidence="1">Secreted</location>
    </subcellularLocation>
</comment>
<dbReference type="GO" id="GO:0004623">
    <property type="term" value="F:phospholipase A2 activity"/>
    <property type="evidence" value="ECO:0007669"/>
    <property type="project" value="InterPro"/>
</dbReference>
<feature type="chain" id="PRO_5013640251" description="Phospholipase A2 domain-containing protein" evidence="4">
    <location>
        <begin position="18"/>
        <end position="301"/>
    </location>
</feature>
<evidence type="ECO:0000313" key="6">
    <source>
        <dbReference type="Proteomes" id="UP000230233"/>
    </source>
</evidence>
<reference evidence="6" key="1">
    <citation type="submission" date="2017-10" db="EMBL/GenBank/DDBJ databases">
        <title>Rapid genome shrinkage in a self-fertile nematode reveals novel sperm competition proteins.</title>
        <authorList>
            <person name="Yin D."/>
            <person name="Schwarz E.M."/>
            <person name="Thomas C.G."/>
            <person name="Felde R.L."/>
            <person name="Korf I.F."/>
            <person name="Cutter A.D."/>
            <person name="Schartner C.M."/>
            <person name="Ralston E.J."/>
            <person name="Meyer B.J."/>
            <person name="Haag E.S."/>
        </authorList>
    </citation>
    <scope>NUCLEOTIDE SEQUENCE [LARGE SCALE GENOMIC DNA]</scope>
    <source>
        <strain evidence="6">JU1422</strain>
    </source>
</reference>
<dbReference type="PROSITE" id="PS00118">
    <property type="entry name" value="PA2_HIS"/>
    <property type="match status" value="1"/>
</dbReference>
<dbReference type="InterPro" id="IPR033113">
    <property type="entry name" value="PLA2_histidine"/>
</dbReference>
<dbReference type="GO" id="GO:0005576">
    <property type="term" value="C:extracellular region"/>
    <property type="evidence" value="ECO:0007669"/>
    <property type="project" value="UniProtKB-SubCell"/>
</dbReference>
<comment type="caution">
    <text evidence="5">The sequence shown here is derived from an EMBL/GenBank/DDBJ whole genome shotgun (WGS) entry which is preliminary data.</text>
</comment>
<dbReference type="SUPFAM" id="SSF48619">
    <property type="entry name" value="Phospholipase A2, PLA2"/>
    <property type="match status" value="1"/>
</dbReference>
<evidence type="ECO:0008006" key="7">
    <source>
        <dbReference type="Google" id="ProtNLM"/>
    </source>
</evidence>
<proteinExistence type="predicted"/>